<dbReference type="InterPro" id="IPR051553">
    <property type="entry name" value="Ran_GTPase-activating"/>
</dbReference>
<accession>A0A450W3T6</accession>
<dbReference type="EMBL" id="CAADFM010000060">
    <property type="protein sequence ID" value="VFK11694.1"/>
    <property type="molecule type" value="Genomic_DNA"/>
</dbReference>
<evidence type="ECO:0000313" key="2">
    <source>
        <dbReference type="EMBL" id="VFK27961.1"/>
    </source>
</evidence>
<dbReference type="InterPro" id="IPR009091">
    <property type="entry name" value="RCC1/BLIP-II"/>
</dbReference>
<name>A0A450W3T6_9GAMM</name>
<dbReference type="PANTHER" id="PTHR45982">
    <property type="entry name" value="REGULATOR OF CHROMOSOME CONDENSATION"/>
    <property type="match status" value="1"/>
</dbReference>
<dbReference type="Gene3D" id="2.130.10.30">
    <property type="entry name" value="Regulator of chromosome condensation 1/beta-lactamase-inhibitor protein II"/>
    <property type="match status" value="2"/>
</dbReference>
<reference evidence="1" key="1">
    <citation type="submission" date="2019-02" db="EMBL/GenBank/DDBJ databases">
        <authorList>
            <person name="Gruber-Vodicka R. H."/>
            <person name="Seah K. B. B."/>
        </authorList>
    </citation>
    <scope>NUCLEOTIDE SEQUENCE</scope>
    <source>
        <strain evidence="1">BECK_S312</strain>
        <strain evidence="2">BECK_S426</strain>
    </source>
</reference>
<dbReference type="EMBL" id="CAADFP010000055">
    <property type="protein sequence ID" value="VFK27961.1"/>
    <property type="molecule type" value="Genomic_DNA"/>
</dbReference>
<dbReference type="PANTHER" id="PTHR45982:SF1">
    <property type="entry name" value="REGULATOR OF CHROMOSOME CONDENSATION"/>
    <property type="match status" value="1"/>
</dbReference>
<sequence length="476" mass="51398">MACKSQRYITSCDAQYIGTAAETGSWWRETDGWWGVRAKYCWTNWNGTPLNPGCIGTEGSPYRCSNPHCGIYKATCAAYYDTSFIPPTITLNRANSAGLRKNGTAIVAVEGGDLYGAGAGVGDWSNLKQVSAGYNFTVGLKNDGAVVATDGWDAYANKYSGKYMDATNWKGIWRIAAGGHHIIGLTTSGTLVAAGKEMTYKEKKFLGGNISANDFASISMHIGNVTAQDIFNHVKNKNFIAENGAITANFLELNSPYDMNLGHPYNMFQEDIFNVLENAITYEYIDKIAEWNNGILQNGNSAFVQISAGDFHFAALRKDGTVVASGDNEGGCYDGIDTWKNITQISAGVFQTVGLKGDGTIVISGSNGYKKSDIDAWNDSVTNGNEEAEFIQVSAGYFHTAALRKNGTVMVSSTYETYDQVGNWTNITQISAGGSYILGLTSNNKILVDIGNSSGVDNYIHGMSLVDWMSGIFSVH</sequence>
<gene>
    <name evidence="1" type="ORF">BECKLPF1236A_GA0070988_100604</name>
    <name evidence="2" type="ORF">BECKLPF1236C_GA0070990_1005515</name>
</gene>
<dbReference type="AlphaFoldDB" id="A0A450W3T6"/>
<dbReference type="SUPFAM" id="SSF50985">
    <property type="entry name" value="RCC1/BLIP-II"/>
    <property type="match status" value="2"/>
</dbReference>
<dbReference type="Pfam" id="PF13540">
    <property type="entry name" value="RCC1_2"/>
    <property type="match status" value="2"/>
</dbReference>
<organism evidence="1">
    <name type="scientific">Candidatus Kentrum sp. LPFa</name>
    <dbReference type="NCBI Taxonomy" id="2126335"/>
    <lineage>
        <taxon>Bacteria</taxon>
        <taxon>Pseudomonadati</taxon>
        <taxon>Pseudomonadota</taxon>
        <taxon>Gammaproteobacteria</taxon>
        <taxon>Candidatus Kentrum</taxon>
    </lineage>
</organism>
<protein>
    <submittedName>
        <fullName evidence="1">Regulator of chromosome condensation (RCC1) repeat-containing protein</fullName>
    </submittedName>
</protein>
<evidence type="ECO:0000313" key="1">
    <source>
        <dbReference type="EMBL" id="VFK11694.1"/>
    </source>
</evidence>
<proteinExistence type="predicted"/>